<dbReference type="InterPro" id="IPR000873">
    <property type="entry name" value="AMP-dep_synth/lig_dom"/>
</dbReference>
<feature type="non-terminal residue" evidence="2">
    <location>
        <position position="1"/>
    </location>
</feature>
<dbReference type="InterPro" id="IPR042099">
    <property type="entry name" value="ANL_N_sf"/>
</dbReference>
<evidence type="ECO:0000313" key="2">
    <source>
        <dbReference type="EMBL" id="KAB0552565.1"/>
    </source>
</evidence>
<sequence length="194" mass="19955">RDQVRLINTVPSAIAALLRSDEIPASVRIINLAGEPLKQSLVDALYQHPPCGIGPVQAKPLESESVGAKPVGAKLARDSILSAGPCVTDLPPSRASFAPTGLASTGSAPAGSAPAGFAPTGSLPQGIEHVYDLYGPSEDTTYSTWTRRTAGGTANIGRPLKHTASYLLDADLQPVPQGVSAELYLSGAGITRGY</sequence>
<comment type="caution">
    <text evidence="2">The sequence shown here is derived from an EMBL/GenBank/DDBJ whole genome shotgun (WGS) entry which is preliminary data.</text>
</comment>
<name>A0A6H9SKV9_9PSED</name>
<accession>A0A6H9SKV9</accession>
<dbReference type="RefSeq" id="WP_151152774.1">
    <property type="nucleotide sequence ID" value="NZ_VZPQ01000277.1"/>
</dbReference>
<organism evidence="2 3">
    <name type="scientific">Pseudomonas palleroniana</name>
    <dbReference type="NCBI Taxonomy" id="191390"/>
    <lineage>
        <taxon>Bacteria</taxon>
        <taxon>Pseudomonadati</taxon>
        <taxon>Pseudomonadota</taxon>
        <taxon>Gammaproteobacteria</taxon>
        <taxon>Pseudomonadales</taxon>
        <taxon>Pseudomonadaceae</taxon>
        <taxon>Pseudomonas</taxon>
    </lineage>
</organism>
<dbReference type="Proteomes" id="UP000423257">
    <property type="component" value="Unassembled WGS sequence"/>
</dbReference>
<reference evidence="2 3" key="1">
    <citation type="submission" date="2019-09" db="EMBL/GenBank/DDBJ databases">
        <title>Draft genome sequences of 48 bacterial type strains from the CCUG.</title>
        <authorList>
            <person name="Tunovic T."/>
            <person name="Pineiro-Iglesias B."/>
            <person name="Unosson C."/>
            <person name="Inganas E."/>
            <person name="Ohlen M."/>
            <person name="Cardew S."/>
            <person name="Jensie-Markopoulos S."/>
            <person name="Salva-Serra F."/>
            <person name="Jaen-Luchoro D."/>
            <person name="Karlsson R."/>
            <person name="Svensson-Stadler L."/>
            <person name="Chun J."/>
            <person name="Moore E."/>
        </authorList>
    </citation>
    <scope>NUCLEOTIDE SEQUENCE [LARGE SCALE GENOMIC DNA]</scope>
    <source>
        <strain evidence="2 3">CCUG 51524</strain>
    </source>
</reference>
<proteinExistence type="predicted"/>
<dbReference type="GO" id="GO:0005737">
    <property type="term" value="C:cytoplasm"/>
    <property type="evidence" value="ECO:0007669"/>
    <property type="project" value="TreeGrafter"/>
</dbReference>
<feature type="non-terminal residue" evidence="2">
    <location>
        <position position="194"/>
    </location>
</feature>
<protein>
    <submittedName>
        <fullName evidence="2">AMP-binding protein</fullName>
    </submittedName>
</protein>
<evidence type="ECO:0000259" key="1">
    <source>
        <dbReference type="Pfam" id="PF00501"/>
    </source>
</evidence>
<dbReference type="Gene3D" id="3.40.50.12780">
    <property type="entry name" value="N-terminal domain of ligase-like"/>
    <property type="match status" value="1"/>
</dbReference>
<dbReference type="GO" id="GO:0031177">
    <property type="term" value="F:phosphopantetheine binding"/>
    <property type="evidence" value="ECO:0007669"/>
    <property type="project" value="TreeGrafter"/>
</dbReference>
<dbReference type="PANTHER" id="PTHR45527">
    <property type="entry name" value="NONRIBOSOMAL PEPTIDE SYNTHETASE"/>
    <property type="match status" value="1"/>
</dbReference>
<dbReference type="EMBL" id="VZPQ01000277">
    <property type="protein sequence ID" value="KAB0552565.1"/>
    <property type="molecule type" value="Genomic_DNA"/>
</dbReference>
<dbReference type="PANTHER" id="PTHR45527:SF1">
    <property type="entry name" value="FATTY ACID SYNTHASE"/>
    <property type="match status" value="1"/>
</dbReference>
<dbReference type="AlphaFoldDB" id="A0A6H9SKV9"/>
<evidence type="ECO:0000313" key="3">
    <source>
        <dbReference type="Proteomes" id="UP000423257"/>
    </source>
</evidence>
<dbReference type="GO" id="GO:0043041">
    <property type="term" value="P:amino acid activation for nonribosomal peptide biosynthetic process"/>
    <property type="evidence" value="ECO:0007669"/>
    <property type="project" value="TreeGrafter"/>
</dbReference>
<dbReference type="Pfam" id="PF00501">
    <property type="entry name" value="AMP-binding"/>
    <property type="match status" value="1"/>
</dbReference>
<gene>
    <name evidence="2" type="ORF">F7R03_29350</name>
</gene>
<feature type="domain" description="AMP-dependent synthetase/ligase" evidence="1">
    <location>
        <begin position="128"/>
        <end position="194"/>
    </location>
</feature>
<dbReference type="SUPFAM" id="SSF56801">
    <property type="entry name" value="Acetyl-CoA synthetase-like"/>
    <property type="match status" value="1"/>
</dbReference>
<dbReference type="GO" id="GO:0044550">
    <property type="term" value="P:secondary metabolite biosynthetic process"/>
    <property type="evidence" value="ECO:0007669"/>
    <property type="project" value="TreeGrafter"/>
</dbReference>